<feature type="signal peptide" evidence="7">
    <location>
        <begin position="1"/>
        <end position="16"/>
    </location>
</feature>
<evidence type="ECO:0000256" key="7">
    <source>
        <dbReference type="SAM" id="SignalP"/>
    </source>
</evidence>
<evidence type="ECO:0000313" key="9">
    <source>
        <dbReference type="EMBL" id="CAH2263671.1"/>
    </source>
</evidence>
<dbReference type="InterPro" id="IPR012251">
    <property type="entry name" value="GlcNAc_6-SO4ase"/>
</dbReference>
<protein>
    <submittedName>
        <fullName evidence="9">Jg10937 protein</fullName>
    </submittedName>
</protein>
<reference evidence="9" key="1">
    <citation type="submission" date="2022-03" db="EMBL/GenBank/DDBJ databases">
        <authorList>
            <person name="Lindestad O."/>
        </authorList>
    </citation>
    <scope>NUCLEOTIDE SEQUENCE</scope>
</reference>
<evidence type="ECO:0000256" key="1">
    <source>
        <dbReference type="ARBA" id="ARBA00001913"/>
    </source>
</evidence>
<comment type="caution">
    <text evidence="9">The sequence shown here is derived from an EMBL/GenBank/DDBJ whole genome shotgun (WGS) entry which is preliminary data.</text>
</comment>
<gene>
    <name evidence="9" type="primary">jg10937</name>
    <name evidence="9" type="ORF">PAEG_LOCUS24432</name>
</gene>
<dbReference type="PROSITE" id="PS00523">
    <property type="entry name" value="SULFATASE_1"/>
    <property type="match status" value="1"/>
</dbReference>
<evidence type="ECO:0000259" key="8">
    <source>
        <dbReference type="Pfam" id="PF00884"/>
    </source>
</evidence>
<feature type="modified residue" description="3-oxoalanine (Cys)" evidence="6">
    <location>
        <position position="65"/>
    </location>
</feature>
<comment type="similarity">
    <text evidence="2">Belongs to the sulfatase family.</text>
</comment>
<dbReference type="GO" id="GO:0005539">
    <property type="term" value="F:glycosaminoglycan binding"/>
    <property type="evidence" value="ECO:0007669"/>
    <property type="project" value="TreeGrafter"/>
</dbReference>
<dbReference type="PIRSF" id="PIRSF036666">
    <property type="entry name" value="G6S"/>
    <property type="match status" value="1"/>
</dbReference>
<dbReference type="PANTHER" id="PTHR43108:SF8">
    <property type="entry name" value="SD21168P"/>
    <property type="match status" value="1"/>
</dbReference>
<dbReference type="OrthoDB" id="96314at2759"/>
<keyword evidence="4" id="KW-0378">Hydrolase</keyword>
<dbReference type="Proteomes" id="UP000838756">
    <property type="component" value="Unassembled WGS sequence"/>
</dbReference>
<dbReference type="SUPFAM" id="SSF53649">
    <property type="entry name" value="Alkaline phosphatase-like"/>
    <property type="match status" value="1"/>
</dbReference>
<dbReference type="EMBL" id="CAKXAJ010026233">
    <property type="protein sequence ID" value="CAH2263671.1"/>
    <property type="molecule type" value="Genomic_DNA"/>
</dbReference>
<evidence type="ECO:0000256" key="6">
    <source>
        <dbReference type="PIRSR" id="PIRSR036666-50"/>
    </source>
</evidence>
<evidence type="ECO:0000256" key="2">
    <source>
        <dbReference type="ARBA" id="ARBA00008779"/>
    </source>
</evidence>
<name>A0A8S4SCU8_9NEOP</name>
<dbReference type="Gene3D" id="3.40.720.10">
    <property type="entry name" value="Alkaline Phosphatase, subunit A"/>
    <property type="match status" value="1"/>
</dbReference>
<evidence type="ECO:0000256" key="3">
    <source>
        <dbReference type="ARBA" id="ARBA00022729"/>
    </source>
</evidence>
<dbReference type="CDD" id="cd16147">
    <property type="entry name" value="G6S"/>
    <property type="match status" value="1"/>
</dbReference>
<dbReference type="GO" id="GO:0008449">
    <property type="term" value="F:N-acetylglucosamine-6-sulfatase activity"/>
    <property type="evidence" value="ECO:0007669"/>
    <property type="project" value="InterPro"/>
</dbReference>
<dbReference type="PROSITE" id="PS00149">
    <property type="entry name" value="SULFATASE_2"/>
    <property type="match status" value="1"/>
</dbReference>
<evidence type="ECO:0000256" key="4">
    <source>
        <dbReference type="ARBA" id="ARBA00022801"/>
    </source>
</evidence>
<evidence type="ECO:0000313" key="10">
    <source>
        <dbReference type="Proteomes" id="UP000838756"/>
    </source>
</evidence>
<dbReference type="InterPro" id="IPR017850">
    <property type="entry name" value="Alkaline_phosphatase_core_sf"/>
</dbReference>
<dbReference type="GO" id="GO:0030203">
    <property type="term" value="P:glycosaminoglycan metabolic process"/>
    <property type="evidence" value="ECO:0007669"/>
    <property type="project" value="InterPro"/>
</dbReference>
<dbReference type="PANTHER" id="PTHR43108">
    <property type="entry name" value="N-ACETYLGLUCOSAMINE-6-SULFATASE FAMILY MEMBER"/>
    <property type="match status" value="1"/>
</dbReference>
<comment type="PTM">
    <text evidence="6">The conversion to 3-oxoalanine (also known as C-formylglycine, FGly), of a serine or cysteine residue in prokaryotes and of a cysteine residue in eukaryotes, is critical for catalytic activity.</text>
</comment>
<proteinExistence type="inferred from homology"/>
<keyword evidence="10" id="KW-1185">Reference proteome</keyword>
<dbReference type="InterPro" id="IPR000917">
    <property type="entry name" value="Sulfatase_N"/>
</dbReference>
<dbReference type="Pfam" id="PF00884">
    <property type="entry name" value="Sulfatase"/>
    <property type="match status" value="1"/>
</dbReference>
<keyword evidence="5" id="KW-0325">Glycoprotein</keyword>
<comment type="cofactor">
    <cofactor evidence="1">
        <name>Ca(2+)</name>
        <dbReference type="ChEBI" id="CHEBI:29108"/>
    </cofactor>
</comment>
<sequence length="517" mass="58763">MLNYLLFTLLLNHVVCQEKRPNFVVILTDDQDAVLGGMDPMKCVRRFIGNEGTTFTNSYVTSPICCPSRASLLTGLHVHNHMTWNNSLQGGCYSRTWKKLETRTFANALKESGYNTFYAGKYLNEYGTHGAGGPEQIPPGWTEWHGLVGNSVYYNYTISNDGVPTHATDLYLTDIIRDLSLNYIENQTELQPFLMMLAPPAPHQPFTPAPRHEGTFSNVTAVRHPNFNLAVTDKHWLITMPPSPLPDTLIPELDRVYRSRWESLLAVDEMVADVVEALDSNSLLSNTYLIYTSDNGYHIGQFSQVYDKRQPYESDIKVPLIMRGPTIPKNTTDNQPILNIDLAPTIMALAGLMPPESMDGRSIKFAMKNDLESTPKSSHPVERLDGNLEMERNMLVEYYGEGRDGTVDENCPWKYDSDNLAQCYPEYECKCQDARNNTFACLRHIAKRINFKYCSFADSKDFSEMYDLASDPYELTNIINQVLPSVKHWYKLILSQMLTCKGYRNCDNPLENPKVYG</sequence>
<accession>A0A8S4SCU8</accession>
<dbReference type="InterPro" id="IPR024607">
    <property type="entry name" value="Sulfatase_CS"/>
</dbReference>
<dbReference type="AlphaFoldDB" id="A0A8S4SCU8"/>
<feature type="chain" id="PRO_5035838123" evidence="7">
    <location>
        <begin position="17"/>
        <end position="517"/>
    </location>
</feature>
<organism evidence="9 10">
    <name type="scientific">Pararge aegeria aegeria</name>
    <dbReference type="NCBI Taxonomy" id="348720"/>
    <lineage>
        <taxon>Eukaryota</taxon>
        <taxon>Metazoa</taxon>
        <taxon>Ecdysozoa</taxon>
        <taxon>Arthropoda</taxon>
        <taxon>Hexapoda</taxon>
        <taxon>Insecta</taxon>
        <taxon>Pterygota</taxon>
        <taxon>Neoptera</taxon>
        <taxon>Endopterygota</taxon>
        <taxon>Lepidoptera</taxon>
        <taxon>Glossata</taxon>
        <taxon>Ditrysia</taxon>
        <taxon>Papilionoidea</taxon>
        <taxon>Nymphalidae</taxon>
        <taxon>Satyrinae</taxon>
        <taxon>Satyrini</taxon>
        <taxon>Parargina</taxon>
        <taxon>Pararge</taxon>
    </lineage>
</organism>
<evidence type="ECO:0000256" key="5">
    <source>
        <dbReference type="ARBA" id="ARBA00023180"/>
    </source>
</evidence>
<keyword evidence="3 7" id="KW-0732">Signal</keyword>
<feature type="domain" description="Sulfatase N-terminal" evidence="8">
    <location>
        <begin position="21"/>
        <end position="351"/>
    </location>
</feature>